<gene>
    <name evidence="4" type="ORF">EIY87_37775</name>
</gene>
<dbReference type="InterPro" id="IPR008979">
    <property type="entry name" value="Galactose-bd-like_sf"/>
</dbReference>
<proteinExistence type="predicted"/>
<protein>
    <recommendedName>
        <fullName evidence="3">Glycosyl hydrolase family 98 putative carbohydrate-binding module domain-containing protein</fullName>
    </recommendedName>
</protein>
<keyword evidence="2" id="KW-0472">Membrane</keyword>
<evidence type="ECO:0000313" key="5">
    <source>
        <dbReference type="Proteomes" id="UP000267081"/>
    </source>
</evidence>
<dbReference type="Proteomes" id="UP000267081">
    <property type="component" value="Unassembled WGS sequence"/>
</dbReference>
<feature type="region of interest" description="Disordered" evidence="1">
    <location>
        <begin position="90"/>
        <end position="149"/>
    </location>
</feature>
<reference evidence="4 5" key="1">
    <citation type="submission" date="2018-12" db="EMBL/GenBank/DDBJ databases">
        <title>Amycolatopsis eburnea sp. nov. actinomycete associate with arbuscular mycorrhiza fungal spore.</title>
        <authorList>
            <person name="Lumyong S."/>
            <person name="Chaiya L."/>
        </authorList>
    </citation>
    <scope>NUCLEOTIDE SEQUENCE [LARGE SCALE GENOMIC DNA]</scope>
    <source>
        <strain evidence="4 5">GLM-1</strain>
    </source>
</reference>
<dbReference type="InterPro" id="IPR038637">
    <property type="entry name" value="NPCBM_sf"/>
</dbReference>
<dbReference type="SMART" id="SM00776">
    <property type="entry name" value="NPCBM"/>
    <property type="match status" value="1"/>
</dbReference>
<keyword evidence="2" id="KW-1133">Transmembrane helix</keyword>
<organism evidence="4 5">
    <name type="scientific">Amycolatopsis eburnea</name>
    <dbReference type="NCBI Taxonomy" id="2267691"/>
    <lineage>
        <taxon>Bacteria</taxon>
        <taxon>Bacillati</taxon>
        <taxon>Actinomycetota</taxon>
        <taxon>Actinomycetes</taxon>
        <taxon>Pseudonocardiales</taxon>
        <taxon>Pseudonocardiaceae</taxon>
        <taxon>Amycolatopsis</taxon>
    </lineage>
</organism>
<evidence type="ECO:0000313" key="4">
    <source>
        <dbReference type="EMBL" id="RSD10586.1"/>
    </source>
</evidence>
<evidence type="ECO:0000259" key="3">
    <source>
        <dbReference type="SMART" id="SM00776"/>
    </source>
</evidence>
<dbReference type="Gene3D" id="2.60.120.1060">
    <property type="entry name" value="NPCBM/NEW2 domain"/>
    <property type="match status" value="1"/>
</dbReference>
<feature type="transmembrane region" description="Helical" evidence="2">
    <location>
        <begin position="58"/>
        <end position="83"/>
    </location>
</feature>
<feature type="compositionally biased region" description="Polar residues" evidence="1">
    <location>
        <begin position="111"/>
        <end position="132"/>
    </location>
</feature>
<name>A0A3R9DRY4_9PSEU</name>
<evidence type="ECO:0000256" key="2">
    <source>
        <dbReference type="SAM" id="Phobius"/>
    </source>
</evidence>
<dbReference type="Pfam" id="PF08305">
    <property type="entry name" value="NPCBM"/>
    <property type="match status" value="1"/>
</dbReference>
<feature type="transmembrane region" description="Helical" evidence="2">
    <location>
        <begin position="14"/>
        <end position="37"/>
    </location>
</feature>
<dbReference type="EMBL" id="RSEC01000060">
    <property type="protein sequence ID" value="RSD10586.1"/>
    <property type="molecule type" value="Genomic_DNA"/>
</dbReference>
<dbReference type="RefSeq" id="WP_125314733.1">
    <property type="nucleotide sequence ID" value="NZ_RSEC01000060.1"/>
</dbReference>
<dbReference type="InterPro" id="IPR013222">
    <property type="entry name" value="Glyco_hyd_98_carb-bd"/>
</dbReference>
<sequence>MIEVLRAVGNSQSALLGIFGLGVALLVFAVTGGRVIVRHFIRVDAKAGALTKFAVRTIGALGVLCIGVAFFASPAPAVIASWFPAGGSSGTATTLTPDGGRPAPDTPSQPPETSGQPTNAQQPERPPSTTRPQPIEESTPAVAADPPSGYLSQMKAVKTVGADGTEELMTANGHDYLHSVYASQNYCLSSSRVSYVDYSLERKYATFTATAALKDTDRPDLKVRYEVFADNSSSPRYSTDIAYGEQASVSVPVKGVLRLRLSATFFTPKDCNEFDRAIWGDAHVG</sequence>
<evidence type="ECO:0000256" key="1">
    <source>
        <dbReference type="SAM" id="MobiDB-lite"/>
    </source>
</evidence>
<dbReference type="AlphaFoldDB" id="A0A3R9DRY4"/>
<comment type="caution">
    <text evidence="4">The sequence shown here is derived from an EMBL/GenBank/DDBJ whole genome shotgun (WGS) entry which is preliminary data.</text>
</comment>
<dbReference type="SUPFAM" id="SSF49785">
    <property type="entry name" value="Galactose-binding domain-like"/>
    <property type="match status" value="1"/>
</dbReference>
<feature type="domain" description="Glycosyl hydrolase family 98 putative carbohydrate-binding module" evidence="3">
    <location>
        <begin position="145"/>
        <end position="283"/>
    </location>
</feature>
<keyword evidence="5" id="KW-1185">Reference proteome</keyword>
<accession>A0A3R9DRY4</accession>
<keyword evidence="2" id="KW-0812">Transmembrane</keyword>